<evidence type="ECO:0000256" key="1">
    <source>
        <dbReference type="ARBA" id="ARBA00004370"/>
    </source>
</evidence>
<keyword evidence="5" id="KW-0472">Membrane</keyword>
<dbReference type="AlphaFoldDB" id="A0A392N3P0"/>
<evidence type="ECO:0000256" key="4">
    <source>
        <dbReference type="ARBA" id="ARBA00022989"/>
    </source>
</evidence>
<protein>
    <submittedName>
        <fullName evidence="6">Inositol transporter 1-like</fullName>
    </submittedName>
</protein>
<dbReference type="PANTHER" id="PTHR48020">
    <property type="entry name" value="PROTON MYO-INOSITOL COTRANSPORTER"/>
    <property type="match status" value="1"/>
</dbReference>
<name>A0A392N3P0_9FABA</name>
<dbReference type="Gene3D" id="1.20.1250.20">
    <property type="entry name" value="MFS general substrate transporter like domains"/>
    <property type="match status" value="1"/>
</dbReference>
<comment type="subcellular location">
    <subcellularLocation>
        <location evidence="1">Membrane</location>
    </subcellularLocation>
</comment>
<keyword evidence="2" id="KW-0813">Transport</keyword>
<feature type="non-terminal residue" evidence="6">
    <location>
        <position position="91"/>
    </location>
</feature>
<dbReference type="InterPro" id="IPR036259">
    <property type="entry name" value="MFS_trans_sf"/>
</dbReference>
<evidence type="ECO:0000256" key="5">
    <source>
        <dbReference type="ARBA" id="ARBA00023136"/>
    </source>
</evidence>
<dbReference type="GO" id="GO:0016020">
    <property type="term" value="C:membrane"/>
    <property type="evidence" value="ECO:0007669"/>
    <property type="project" value="UniProtKB-SubCell"/>
</dbReference>
<evidence type="ECO:0000256" key="2">
    <source>
        <dbReference type="ARBA" id="ARBA00022448"/>
    </source>
</evidence>
<accession>A0A392N3P0</accession>
<dbReference type="GO" id="GO:0022857">
    <property type="term" value="F:transmembrane transporter activity"/>
    <property type="evidence" value="ECO:0007669"/>
    <property type="project" value="InterPro"/>
</dbReference>
<keyword evidence="3" id="KW-0812">Transmembrane</keyword>
<reference evidence="6 7" key="1">
    <citation type="journal article" date="2018" name="Front. Plant Sci.">
        <title>Red Clover (Trifolium pratense) and Zigzag Clover (T. medium) - A Picture of Genomic Similarities and Differences.</title>
        <authorList>
            <person name="Dluhosova J."/>
            <person name="Istvanek J."/>
            <person name="Nedelnik J."/>
            <person name="Repkova J."/>
        </authorList>
    </citation>
    <scope>NUCLEOTIDE SEQUENCE [LARGE SCALE GENOMIC DNA]</scope>
    <source>
        <strain evidence="7">cv. 10/8</strain>
        <tissue evidence="6">Leaf</tissue>
    </source>
</reference>
<dbReference type="Proteomes" id="UP000265520">
    <property type="component" value="Unassembled WGS sequence"/>
</dbReference>
<dbReference type="PANTHER" id="PTHR48020:SF46">
    <property type="entry name" value="SUGAR PORTER (SP) FAMILY MFS TRANSPORTER"/>
    <property type="match status" value="1"/>
</dbReference>
<dbReference type="InterPro" id="IPR005828">
    <property type="entry name" value="MFS_sugar_transport-like"/>
</dbReference>
<dbReference type="Pfam" id="PF00083">
    <property type="entry name" value="Sugar_tr"/>
    <property type="match status" value="1"/>
</dbReference>
<evidence type="ECO:0000313" key="6">
    <source>
        <dbReference type="EMBL" id="MCH94427.1"/>
    </source>
</evidence>
<organism evidence="6 7">
    <name type="scientific">Trifolium medium</name>
    <dbReference type="NCBI Taxonomy" id="97028"/>
    <lineage>
        <taxon>Eukaryota</taxon>
        <taxon>Viridiplantae</taxon>
        <taxon>Streptophyta</taxon>
        <taxon>Embryophyta</taxon>
        <taxon>Tracheophyta</taxon>
        <taxon>Spermatophyta</taxon>
        <taxon>Magnoliopsida</taxon>
        <taxon>eudicotyledons</taxon>
        <taxon>Gunneridae</taxon>
        <taxon>Pentapetalae</taxon>
        <taxon>rosids</taxon>
        <taxon>fabids</taxon>
        <taxon>Fabales</taxon>
        <taxon>Fabaceae</taxon>
        <taxon>Papilionoideae</taxon>
        <taxon>50 kb inversion clade</taxon>
        <taxon>NPAAA clade</taxon>
        <taxon>Hologalegina</taxon>
        <taxon>IRL clade</taxon>
        <taxon>Trifolieae</taxon>
        <taxon>Trifolium</taxon>
    </lineage>
</organism>
<gene>
    <name evidence="6" type="ORF">A2U01_0015387</name>
</gene>
<evidence type="ECO:0000313" key="7">
    <source>
        <dbReference type="Proteomes" id="UP000265520"/>
    </source>
</evidence>
<proteinExistence type="predicted"/>
<sequence>MLGVAGLPAVIQFCVMLFLPESPRWLFLKNRKDEAISVLSNIYTYERLEDEVNYLTAVSEQEMQKRKNIRYMDVFRSVEIRNAFFVGAGLQ</sequence>
<comment type="caution">
    <text evidence="6">The sequence shown here is derived from an EMBL/GenBank/DDBJ whole genome shotgun (WGS) entry which is preliminary data.</text>
</comment>
<dbReference type="InterPro" id="IPR050814">
    <property type="entry name" value="Myo-inositol_Transporter"/>
</dbReference>
<keyword evidence="7" id="KW-1185">Reference proteome</keyword>
<dbReference type="EMBL" id="LXQA010027303">
    <property type="protein sequence ID" value="MCH94427.1"/>
    <property type="molecule type" value="Genomic_DNA"/>
</dbReference>
<dbReference type="SUPFAM" id="SSF103473">
    <property type="entry name" value="MFS general substrate transporter"/>
    <property type="match status" value="1"/>
</dbReference>
<evidence type="ECO:0000256" key="3">
    <source>
        <dbReference type="ARBA" id="ARBA00022692"/>
    </source>
</evidence>
<keyword evidence="4" id="KW-1133">Transmembrane helix</keyword>